<protein>
    <submittedName>
        <fullName evidence="2">Uncharacterized protein</fullName>
    </submittedName>
</protein>
<accession>A0A383EXJ9</accession>
<feature type="compositionally biased region" description="Polar residues" evidence="1">
    <location>
        <begin position="1"/>
        <end position="10"/>
    </location>
</feature>
<feature type="region of interest" description="Disordered" evidence="1">
    <location>
        <begin position="1"/>
        <end position="30"/>
    </location>
</feature>
<sequence>TGQQNTSFVSRQDRPPDRCDHREQQRANKAHRWPWHPDLLAHQLESPTLGILAVVLRLKSVKQRRQQDR</sequence>
<dbReference type="AlphaFoldDB" id="A0A383EXJ9"/>
<name>A0A383EXJ9_9ZZZZ</name>
<proteinExistence type="predicted"/>
<evidence type="ECO:0000256" key="1">
    <source>
        <dbReference type="SAM" id="MobiDB-lite"/>
    </source>
</evidence>
<feature type="compositionally biased region" description="Basic and acidic residues" evidence="1">
    <location>
        <begin position="11"/>
        <end position="26"/>
    </location>
</feature>
<organism evidence="2">
    <name type="scientific">marine metagenome</name>
    <dbReference type="NCBI Taxonomy" id="408172"/>
    <lineage>
        <taxon>unclassified sequences</taxon>
        <taxon>metagenomes</taxon>
        <taxon>ecological metagenomes</taxon>
    </lineage>
</organism>
<evidence type="ECO:0000313" key="2">
    <source>
        <dbReference type="EMBL" id="SVE61672.1"/>
    </source>
</evidence>
<feature type="non-terminal residue" evidence="2">
    <location>
        <position position="1"/>
    </location>
</feature>
<dbReference type="EMBL" id="UINC01229805">
    <property type="protein sequence ID" value="SVE61672.1"/>
    <property type="molecule type" value="Genomic_DNA"/>
</dbReference>
<gene>
    <name evidence="2" type="ORF">METZ01_LOCUS514526</name>
</gene>
<reference evidence="2" key="1">
    <citation type="submission" date="2018-05" db="EMBL/GenBank/DDBJ databases">
        <authorList>
            <person name="Lanie J.A."/>
            <person name="Ng W.-L."/>
            <person name="Kazmierczak K.M."/>
            <person name="Andrzejewski T.M."/>
            <person name="Davidsen T.M."/>
            <person name="Wayne K.J."/>
            <person name="Tettelin H."/>
            <person name="Glass J.I."/>
            <person name="Rusch D."/>
            <person name="Podicherti R."/>
            <person name="Tsui H.-C.T."/>
            <person name="Winkler M.E."/>
        </authorList>
    </citation>
    <scope>NUCLEOTIDE SEQUENCE</scope>
</reference>